<feature type="domain" description="Carbohydrate-binding" evidence="1">
    <location>
        <begin position="50"/>
        <end position="140"/>
    </location>
</feature>
<evidence type="ECO:0000259" key="1">
    <source>
        <dbReference type="Pfam" id="PF06452"/>
    </source>
</evidence>
<dbReference type="Proteomes" id="UP000295197">
    <property type="component" value="Unassembled WGS sequence"/>
</dbReference>
<accession>A0A4R3VWK3</accession>
<proteinExistence type="predicted"/>
<dbReference type="EMBL" id="SMBZ01000002">
    <property type="protein sequence ID" value="TCV20323.1"/>
    <property type="molecule type" value="Genomic_DNA"/>
</dbReference>
<keyword evidence="3" id="KW-1185">Reference proteome</keyword>
<dbReference type="InterPro" id="IPR010502">
    <property type="entry name" value="Carb-bd_dom_fam9"/>
</dbReference>
<organism evidence="2 3">
    <name type="scientific">Sphingobacterium alimentarium</name>
    <dbReference type="NCBI Taxonomy" id="797292"/>
    <lineage>
        <taxon>Bacteria</taxon>
        <taxon>Pseudomonadati</taxon>
        <taxon>Bacteroidota</taxon>
        <taxon>Sphingobacteriia</taxon>
        <taxon>Sphingobacteriales</taxon>
        <taxon>Sphingobacteriaceae</taxon>
        <taxon>Sphingobacterium</taxon>
    </lineage>
</organism>
<dbReference type="GO" id="GO:0016052">
    <property type="term" value="P:carbohydrate catabolic process"/>
    <property type="evidence" value="ECO:0007669"/>
    <property type="project" value="InterPro"/>
</dbReference>
<name>A0A4R3VWK3_9SPHI</name>
<dbReference type="Gene3D" id="2.60.40.1190">
    <property type="match status" value="1"/>
</dbReference>
<dbReference type="GO" id="GO:0004553">
    <property type="term" value="F:hydrolase activity, hydrolyzing O-glycosyl compounds"/>
    <property type="evidence" value="ECO:0007669"/>
    <property type="project" value="InterPro"/>
</dbReference>
<dbReference type="PANTHER" id="PTHR35532">
    <property type="entry name" value="SIMILAR TO POLYHYDROXYALKANOATE DEPOLYMERASE"/>
    <property type="match status" value="1"/>
</dbReference>
<dbReference type="PANTHER" id="PTHR35532:SF5">
    <property type="entry name" value="CARBOHYDRATE-BINDING DOMAIN-CONTAINING PROTEIN"/>
    <property type="match status" value="1"/>
</dbReference>
<evidence type="ECO:0000313" key="3">
    <source>
        <dbReference type="Proteomes" id="UP000295197"/>
    </source>
</evidence>
<gene>
    <name evidence="2" type="ORF">EDC17_100230</name>
</gene>
<sequence>MSVNKSILIFSSIIFLLQYTYAQQTIQQVRKLQSSPALYNAHKITEKITIDGKMEEIWAKAPWSSLFADIEGDGQPVPPLKTQFKMLWDDNNLYIYAKLEEPHIWASIQQRDAIIYHDNDFEVFLKPTPSSPIYYELEINPHNTVMDLLMPKPYRFGGQALMHWDIQNLQTVVHVEGTLNNPNDKDSYWSVEIAIPFQSLTKFGTRKTPSLNSHWRMNFSRVQWQHQLENGQYSRKKENQKLLPEDNWVWSPIGLINMHYPERWGYIYFTADSTIDSYPASYRAEKTAWNIHYLQQIHRNKEKQYAAELSSLEGYAEFLKEDLKNFDVQITVAADKSFYRVSLKEKNSTHFFTIDNHGNYTTNYEQ</sequence>
<dbReference type="GO" id="GO:0030246">
    <property type="term" value="F:carbohydrate binding"/>
    <property type="evidence" value="ECO:0007669"/>
    <property type="project" value="InterPro"/>
</dbReference>
<protein>
    <submittedName>
        <fullName evidence="2">Carbohydrate binding protein with CBM9 domain</fullName>
    </submittedName>
</protein>
<comment type="caution">
    <text evidence="2">The sequence shown here is derived from an EMBL/GenBank/DDBJ whole genome shotgun (WGS) entry which is preliminary data.</text>
</comment>
<evidence type="ECO:0000313" key="2">
    <source>
        <dbReference type="EMBL" id="TCV20323.1"/>
    </source>
</evidence>
<reference evidence="2 3" key="1">
    <citation type="submission" date="2019-03" db="EMBL/GenBank/DDBJ databases">
        <title>Genomic Encyclopedia of Type Strains, Phase IV (KMG-IV): sequencing the most valuable type-strain genomes for metagenomic binning, comparative biology and taxonomic classification.</title>
        <authorList>
            <person name="Goeker M."/>
        </authorList>
    </citation>
    <scope>NUCLEOTIDE SEQUENCE [LARGE SCALE GENOMIC DNA]</scope>
    <source>
        <strain evidence="2 3">DSM 22362</strain>
    </source>
</reference>
<dbReference type="CDD" id="cd09620">
    <property type="entry name" value="CBM9_like_3"/>
    <property type="match status" value="1"/>
</dbReference>
<dbReference type="RefSeq" id="WP_207895617.1">
    <property type="nucleotide sequence ID" value="NZ_SMBZ01000002.1"/>
</dbReference>
<dbReference type="Pfam" id="PF06452">
    <property type="entry name" value="CBM9_1"/>
    <property type="match status" value="1"/>
</dbReference>
<dbReference type="SUPFAM" id="SSF49344">
    <property type="entry name" value="CBD9-like"/>
    <property type="match status" value="1"/>
</dbReference>
<dbReference type="AlphaFoldDB" id="A0A4R3VWK3"/>